<reference evidence="2" key="1">
    <citation type="journal article" date="2023" name="Mol. Phylogenet. Evol.">
        <title>Genome-scale phylogeny and comparative genomics of the fungal order Sordariales.</title>
        <authorList>
            <person name="Hensen N."/>
            <person name="Bonometti L."/>
            <person name="Westerberg I."/>
            <person name="Brannstrom I.O."/>
            <person name="Guillou S."/>
            <person name="Cros-Aarteil S."/>
            <person name="Calhoun S."/>
            <person name="Haridas S."/>
            <person name="Kuo A."/>
            <person name="Mondo S."/>
            <person name="Pangilinan J."/>
            <person name="Riley R."/>
            <person name="LaButti K."/>
            <person name="Andreopoulos B."/>
            <person name="Lipzen A."/>
            <person name="Chen C."/>
            <person name="Yan M."/>
            <person name="Daum C."/>
            <person name="Ng V."/>
            <person name="Clum A."/>
            <person name="Steindorff A."/>
            <person name="Ohm R.A."/>
            <person name="Martin F."/>
            <person name="Silar P."/>
            <person name="Natvig D.O."/>
            <person name="Lalanne C."/>
            <person name="Gautier V."/>
            <person name="Ament-Velasquez S.L."/>
            <person name="Kruys A."/>
            <person name="Hutchinson M.I."/>
            <person name="Powell A.J."/>
            <person name="Barry K."/>
            <person name="Miller A.N."/>
            <person name="Grigoriev I.V."/>
            <person name="Debuchy R."/>
            <person name="Gladieux P."/>
            <person name="Hiltunen Thoren M."/>
            <person name="Johannesson H."/>
        </authorList>
    </citation>
    <scope>NUCLEOTIDE SEQUENCE</scope>
    <source>
        <strain evidence="2">CBS 333.67</strain>
    </source>
</reference>
<name>A0AAJ0LYB4_9PEZI</name>
<organism evidence="2 3">
    <name type="scientific">Chaetomium strumarium</name>
    <dbReference type="NCBI Taxonomy" id="1170767"/>
    <lineage>
        <taxon>Eukaryota</taxon>
        <taxon>Fungi</taxon>
        <taxon>Dikarya</taxon>
        <taxon>Ascomycota</taxon>
        <taxon>Pezizomycotina</taxon>
        <taxon>Sordariomycetes</taxon>
        <taxon>Sordariomycetidae</taxon>
        <taxon>Sordariales</taxon>
        <taxon>Chaetomiaceae</taxon>
        <taxon>Chaetomium</taxon>
    </lineage>
</organism>
<feature type="region of interest" description="Disordered" evidence="1">
    <location>
        <begin position="375"/>
        <end position="419"/>
    </location>
</feature>
<feature type="compositionally biased region" description="Low complexity" evidence="1">
    <location>
        <begin position="231"/>
        <end position="284"/>
    </location>
</feature>
<reference evidence="2" key="2">
    <citation type="submission" date="2023-06" db="EMBL/GenBank/DDBJ databases">
        <authorList>
            <consortium name="Lawrence Berkeley National Laboratory"/>
            <person name="Mondo S.J."/>
            <person name="Hensen N."/>
            <person name="Bonometti L."/>
            <person name="Westerberg I."/>
            <person name="Brannstrom I.O."/>
            <person name="Guillou S."/>
            <person name="Cros-Aarteil S."/>
            <person name="Calhoun S."/>
            <person name="Haridas S."/>
            <person name="Kuo A."/>
            <person name="Pangilinan J."/>
            <person name="Riley R."/>
            <person name="Labutti K."/>
            <person name="Andreopoulos B."/>
            <person name="Lipzen A."/>
            <person name="Chen C."/>
            <person name="Yanf M."/>
            <person name="Daum C."/>
            <person name="Ng V."/>
            <person name="Clum A."/>
            <person name="Steindorff A."/>
            <person name="Ohm R."/>
            <person name="Martin F."/>
            <person name="Silar P."/>
            <person name="Natvig D."/>
            <person name="Lalanne C."/>
            <person name="Gautier V."/>
            <person name="Ament-Velasquez S.L."/>
            <person name="Kruys A."/>
            <person name="Hutchinson M.I."/>
            <person name="Powell A.J."/>
            <person name="Barry K."/>
            <person name="Miller A.N."/>
            <person name="Grigoriev I.V."/>
            <person name="Debuchy R."/>
            <person name="Gladieux P."/>
            <person name="Thoren M.H."/>
            <person name="Johannesson H."/>
        </authorList>
    </citation>
    <scope>NUCLEOTIDE SEQUENCE</scope>
    <source>
        <strain evidence="2">CBS 333.67</strain>
    </source>
</reference>
<dbReference type="EMBL" id="JAUDZG010000007">
    <property type="protein sequence ID" value="KAK3302103.1"/>
    <property type="molecule type" value="Genomic_DNA"/>
</dbReference>
<accession>A0AAJ0LYB4</accession>
<feature type="compositionally biased region" description="Basic and acidic residues" evidence="1">
    <location>
        <begin position="209"/>
        <end position="219"/>
    </location>
</feature>
<sequence length="497" mass="54988">MFSPTLPGLAKGQAEAVSSTSMGHTKLPSISHLGLVPSPPPTPIVPRADAFLHDRQLVIRPAADGNPACVVGAVSNLAASSSFIDRDSPSSHAVGPGWPLSFPTEQKLPPISDLLREVPSLLIHSQSCPDLRLTPLPSPIGPAPSAFSTPYPTWTTFPPRRRSFSCHLPGLLLPRPTTQGPRRASAPCLKPMPGPFTISGTSSTSHRAVLSDRDRERQRRQSKHVHRRRGSPFSSGSCFSSSSRHSKTQSSESDSDISTTPSSIITLSSSFCSQPETRTTAATTNLGTPREGGYWGRRKRNNKPYTFEQEAFFIYHRIDLEQTWEQVRAAFMARWPGLERSVSGLECAYYRTNLHLPATTGDGLLVLVDPSEILGEGHEQEGNNNDVVDGGGGDDEQQNEQGQQQQQQQQRKENKEPGMGYKFYRGAAYRTLAVKCRKARISLMERFPEELVDEANDWVREEHRVLARVAAEKRRLQREAFLAARATRPDCRLKVYY</sequence>
<dbReference type="RefSeq" id="XP_062717883.1">
    <property type="nucleotide sequence ID" value="XM_062869899.1"/>
</dbReference>
<comment type="caution">
    <text evidence="2">The sequence shown here is derived from an EMBL/GenBank/DDBJ whole genome shotgun (WGS) entry which is preliminary data.</text>
</comment>
<evidence type="ECO:0000256" key="1">
    <source>
        <dbReference type="SAM" id="MobiDB-lite"/>
    </source>
</evidence>
<dbReference type="Proteomes" id="UP001273166">
    <property type="component" value="Unassembled WGS sequence"/>
</dbReference>
<proteinExistence type="predicted"/>
<feature type="compositionally biased region" description="Basic residues" evidence="1">
    <location>
        <begin position="220"/>
        <end position="230"/>
    </location>
</feature>
<dbReference type="GeneID" id="87888728"/>
<keyword evidence="3" id="KW-1185">Reference proteome</keyword>
<gene>
    <name evidence="2" type="ORF">B0T15DRAFT_541965</name>
</gene>
<evidence type="ECO:0000313" key="2">
    <source>
        <dbReference type="EMBL" id="KAK3302103.1"/>
    </source>
</evidence>
<feature type="region of interest" description="Disordered" evidence="1">
    <location>
        <begin position="1"/>
        <end position="23"/>
    </location>
</feature>
<evidence type="ECO:0000313" key="3">
    <source>
        <dbReference type="Proteomes" id="UP001273166"/>
    </source>
</evidence>
<feature type="compositionally biased region" description="Low complexity" evidence="1">
    <location>
        <begin position="399"/>
        <end position="409"/>
    </location>
</feature>
<protein>
    <submittedName>
        <fullName evidence="2">Uncharacterized protein</fullName>
    </submittedName>
</protein>
<dbReference type="AlphaFoldDB" id="A0AAJ0LYB4"/>
<feature type="region of interest" description="Disordered" evidence="1">
    <location>
        <begin position="172"/>
        <end position="300"/>
    </location>
</feature>